<evidence type="ECO:0000313" key="4">
    <source>
        <dbReference type="Proteomes" id="UP000031980"/>
    </source>
</evidence>
<dbReference type="Gene3D" id="3.10.450.360">
    <property type="match status" value="2"/>
</dbReference>
<feature type="domain" description="Putative beta-lactamase-inhibitor-like PepSY-like" evidence="2">
    <location>
        <begin position="64"/>
        <end position="149"/>
    </location>
</feature>
<keyword evidence="4" id="KW-1185">Reference proteome</keyword>
<dbReference type="EMBL" id="JPIU01000040">
    <property type="protein sequence ID" value="KIO44068.1"/>
    <property type="molecule type" value="Genomic_DNA"/>
</dbReference>
<gene>
    <name evidence="3" type="ORF">BA92_11870</name>
</gene>
<evidence type="ECO:0000256" key="1">
    <source>
        <dbReference type="SAM" id="SignalP"/>
    </source>
</evidence>
<evidence type="ECO:0000259" key="2">
    <source>
        <dbReference type="Pfam" id="PF11396"/>
    </source>
</evidence>
<name>A0A0C3MCB1_9PORP</name>
<comment type="caution">
    <text evidence="3">The sequence shown here is derived from an EMBL/GenBank/DDBJ whole genome shotgun (WGS) entry which is preliminary data.</text>
</comment>
<dbReference type="Pfam" id="PF11396">
    <property type="entry name" value="PepSY_like"/>
    <property type="match status" value="2"/>
</dbReference>
<proteinExistence type="predicted"/>
<organism evidence="3 4">
    <name type="scientific">Sanguibacteroides justesenii</name>
    <dbReference type="NCBI Taxonomy" id="1547597"/>
    <lineage>
        <taxon>Bacteria</taxon>
        <taxon>Pseudomonadati</taxon>
        <taxon>Bacteroidota</taxon>
        <taxon>Bacteroidia</taxon>
        <taxon>Bacteroidales</taxon>
        <taxon>Porphyromonadaceae</taxon>
        <taxon>Sanguibacteroides</taxon>
    </lineage>
</organism>
<evidence type="ECO:0000313" key="3">
    <source>
        <dbReference type="EMBL" id="KIO44068.1"/>
    </source>
</evidence>
<dbReference type="InterPro" id="IPR021533">
    <property type="entry name" value="PepSY-like"/>
</dbReference>
<feature type="signal peptide" evidence="1">
    <location>
        <begin position="1"/>
        <end position="23"/>
    </location>
</feature>
<reference evidence="3 4" key="1">
    <citation type="submission" date="2014-07" db="EMBL/GenBank/DDBJ databases">
        <title>Porphyromonadaceae bacterium OUH 308042 = ATCC BAA-2681 = DSM 28342 draft genome.</title>
        <authorList>
            <person name="Sydenham T.V."/>
            <person name="Hasman H."/>
            <person name="Justensen U.S."/>
        </authorList>
    </citation>
    <scope>NUCLEOTIDE SEQUENCE [LARGE SCALE GENOMIC DNA]</scope>
    <source>
        <strain evidence="3 4">OUH 308042</strain>
    </source>
</reference>
<feature type="chain" id="PRO_5002179856" description="Putative beta-lactamase-inhibitor-like PepSY-like domain-containing protein" evidence="1">
    <location>
        <begin position="24"/>
        <end position="279"/>
    </location>
</feature>
<protein>
    <recommendedName>
        <fullName evidence="2">Putative beta-lactamase-inhibitor-like PepSY-like domain-containing protein</fullName>
    </recommendedName>
</protein>
<sequence length="279" mass="31514">MKMMKNGILAVVIGFFAFFAACSDDDHNGGKNTPGKQVIEAFQAKYATASNVEWKMDNGYARADFTFEGKSCEAWFSQSGKWLLTETDLSYNQLPSAVKTGFEAGAYSTWKVEDVEMLERLNMPLSYRIEVEQGQQERTLYYDEEGNLRREADDNSTTDLPTAMVSFIQKDYPQSVIVDSDFLIDGRKIVTILDEGRVKEVLFASDNSWLQTQWKVLLTELPQPVLNTLKGNAFVGYTPIGAEFREYASGDDVYRIELQKTGSLNMFVEIYADGSLFLD</sequence>
<dbReference type="PROSITE" id="PS51257">
    <property type="entry name" value="PROKAR_LIPOPROTEIN"/>
    <property type="match status" value="1"/>
</dbReference>
<feature type="domain" description="Putative beta-lactamase-inhibitor-like PepSY-like" evidence="2">
    <location>
        <begin position="192"/>
        <end position="260"/>
    </location>
</feature>
<accession>A0A0C3MCB1</accession>
<keyword evidence="1" id="KW-0732">Signal</keyword>
<dbReference type="Proteomes" id="UP000031980">
    <property type="component" value="Unassembled WGS sequence"/>
</dbReference>
<dbReference type="SUPFAM" id="SSF160574">
    <property type="entry name" value="BT0923-like"/>
    <property type="match status" value="2"/>
</dbReference>
<dbReference type="AlphaFoldDB" id="A0A0C3MCB1"/>